<evidence type="ECO:0000256" key="4">
    <source>
        <dbReference type="ARBA" id="ARBA00023125"/>
    </source>
</evidence>
<dbReference type="AlphaFoldDB" id="A0A239SPM6"/>
<gene>
    <name evidence="8" type="primary">gabR_4</name>
    <name evidence="8" type="ORF">SAMEA4530655_03801</name>
</gene>
<evidence type="ECO:0000256" key="5">
    <source>
        <dbReference type="ARBA" id="ARBA00023163"/>
    </source>
</evidence>
<evidence type="ECO:0000256" key="2">
    <source>
        <dbReference type="ARBA" id="ARBA00022898"/>
    </source>
</evidence>
<evidence type="ECO:0000256" key="3">
    <source>
        <dbReference type="ARBA" id="ARBA00023015"/>
    </source>
</evidence>
<comment type="similarity">
    <text evidence="1">In the C-terminal section; belongs to the class-I pyridoxal-phosphate-dependent aminotransferase family.</text>
</comment>
<dbReference type="SMART" id="SM00345">
    <property type="entry name" value="HTH_GNTR"/>
    <property type="match status" value="1"/>
</dbReference>
<dbReference type="GO" id="GO:0003677">
    <property type="term" value="F:DNA binding"/>
    <property type="evidence" value="ECO:0007669"/>
    <property type="project" value="UniProtKB-KW"/>
</dbReference>
<dbReference type="GeneID" id="88096400"/>
<dbReference type="InterPro" id="IPR004839">
    <property type="entry name" value="Aminotransferase_I/II_large"/>
</dbReference>
<dbReference type="GO" id="GO:0030170">
    <property type="term" value="F:pyridoxal phosphate binding"/>
    <property type="evidence" value="ECO:0007669"/>
    <property type="project" value="InterPro"/>
</dbReference>
<sequence length="493" mass="54139">MRRRHLSQPLELPLSARHEKETRQAWVYRCVRERIVAGELRRGDRLPSTRTLAERWGVSRGIVELAFEQLTLEGYVASRVGAGTEVVADFSGAVATPAASGQAKRSTQPLPESAASLASKTGRSPDAALFSLPVWRKHMNRALRAVTPELLADTDPRGYLPLRESIARYVRMTRGIACEADEIVVTTGIRHAIDLVTEVLANDATVFYLEDPGYKNLSTLVRAPSQRCVSVPVDDEGFVVEAADHAGAGRPGIAYVTPAHQAPLGTTMSINRRMQLLEWASARDIWIVEDDYDSEFSYGSAPLPALKAIDTQARVIHCSSFNKSLFPSLRIGYLLAPPVLLARIAGQRSASGRSNSLIEQMALASYIDGGDFARHLRASRSVYLRRRNLLLETLRARMTAPCRITGDHAGFHCVLWLPSQVDEAALVETLRAQGVFVEGLKEFTREFTRAQTVPPALVLGYAALDDARLPEIATCIATCIATSIRRACEVRAE</sequence>
<dbReference type="CDD" id="cd07377">
    <property type="entry name" value="WHTH_GntR"/>
    <property type="match status" value="1"/>
</dbReference>
<evidence type="ECO:0000313" key="8">
    <source>
        <dbReference type="EMBL" id="SNU87357.1"/>
    </source>
</evidence>
<proteinExistence type="inferred from homology"/>
<keyword evidence="4" id="KW-0238">DNA-binding</keyword>
<dbReference type="Gene3D" id="3.40.640.10">
    <property type="entry name" value="Type I PLP-dependent aspartate aminotransferase-like (Major domain)"/>
    <property type="match status" value="1"/>
</dbReference>
<dbReference type="GO" id="GO:0003700">
    <property type="term" value="F:DNA-binding transcription factor activity"/>
    <property type="evidence" value="ECO:0007669"/>
    <property type="project" value="InterPro"/>
</dbReference>
<feature type="compositionally biased region" description="Polar residues" evidence="6">
    <location>
        <begin position="103"/>
        <end position="120"/>
    </location>
</feature>
<reference evidence="8 9" key="1">
    <citation type="submission" date="2017-06" db="EMBL/GenBank/DDBJ databases">
        <authorList>
            <consortium name="Pathogen Informatics"/>
        </authorList>
    </citation>
    <scope>NUCLEOTIDE SEQUENCE [LARGE SCALE GENOMIC DNA]</scope>
    <source>
        <strain evidence="8 9">NCTC13161</strain>
    </source>
</reference>
<name>A0A239SPM6_9BURK</name>
<dbReference type="PROSITE" id="PS50949">
    <property type="entry name" value="HTH_GNTR"/>
    <property type="match status" value="1"/>
</dbReference>
<evidence type="ECO:0000313" key="9">
    <source>
        <dbReference type="Proteomes" id="UP000215126"/>
    </source>
</evidence>
<dbReference type="KEGG" id="pspu:NA29_23085"/>
<dbReference type="SUPFAM" id="SSF46785">
    <property type="entry name" value="Winged helix' DNA-binding domain"/>
    <property type="match status" value="1"/>
</dbReference>
<dbReference type="InterPro" id="IPR036388">
    <property type="entry name" value="WH-like_DNA-bd_sf"/>
</dbReference>
<dbReference type="Pfam" id="PF00155">
    <property type="entry name" value="Aminotran_1_2"/>
    <property type="match status" value="1"/>
</dbReference>
<keyword evidence="3" id="KW-0805">Transcription regulation</keyword>
<dbReference type="PANTHER" id="PTHR46577:SF1">
    <property type="entry name" value="HTH-TYPE TRANSCRIPTIONAL REGULATORY PROTEIN GABR"/>
    <property type="match status" value="1"/>
</dbReference>
<dbReference type="InterPro" id="IPR015424">
    <property type="entry name" value="PyrdxlP-dep_Trfase"/>
</dbReference>
<evidence type="ECO:0000259" key="7">
    <source>
        <dbReference type="PROSITE" id="PS50949"/>
    </source>
</evidence>
<dbReference type="RefSeq" id="WP_052253062.1">
    <property type="nucleotide sequence ID" value="NZ_CABPRX010000007.1"/>
</dbReference>
<dbReference type="EMBL" id="LT906435">
    <property type="protein sequence ID" value="SNU87357.1"/>
    <property type="molecule type" value="Genomic_DNA"/>
</dbReference>
<feature type="domain" description="HTH gntR-type" evidence="7">
    <location>
        <begin position="21"/>
        <end position="89"/>
    </location>
</feature>
<dbReference type="Gene3D" id="1.10.10.10">
    <property type="entry name" value="Winged helix-like DNA-binding domain superfamily/Winged helix DNA-binding domain"/>
    <property type="match status" value="1"/>
</dbReference>
<dbReference type="Pfam" id="PF00392">
    <property type="entry name" value="GntR"/>
    <property type="match status" value="1"/>
</dbReference>
<protein>
    <submittedName>
        <fullName evidence="8">HTH-type transcriptional regulatory protein gabR</fullName>
    </submittedName>
</protein>
<dbReference type="SUPFAM" id="SSF53383">
    <property type="entry name" value="PLP-dependent transferases"/>
    <property type="match status" value="1"/>
</dbReference>
<dbReference type="InterPro" id="IPR036390">
    <property type="entry name" value="WH_DNA-bd_sf"/>
</dbReference>
<keyword evidence="5" id="KW-0804">Transcription</keyword>
<organism evidence="8 9">
    <name type="scientific">Pandoraea sputorum</name>
    <dbReference type="NCBI Taxonomy" id="93222"/>
    <lineage>
        <taxon>Bacteria</taxon>
        <taxon>Pseudomonadati</taxon>
        <taxon>Pseudomonadota</taxon>
        <taxon>Betaproteobacteria</taxon>
        <taxon>Burkholderiales</taxon>
        <taxon>Burkholderiaceae</taxon>
        <taxon>Pandoraea</taxon>
    </lineage>
</organism>
<dbReference type="CDD" id="cd00609">
    <property type="entry name" value="AAT_like"/>
    <property type="match status" value="1"/>
</dbReference>
<dbReference type="InterPro" id="IPR051446">
    <property type="entry name" value="HTH_trans_reg/aminotransferase"/>
</dbReference>
<dbReference type="InterPro" id="IPR015421">
    <property type="entry name" value="PyrdxlP-dep_Trfase_major"/>
</dbReference>
<dbReference type="Proteomes" id="UP000215126">
    <property type="component" value="Chromosome 1"/>
</dbReference>
<dbReference type="PRINTS" id="PR00035">
    <property type="entry name" value="HTHGNTR"/>
</dbReference>
<dbReference type="InterPro" id="IPR000524">
    <property type="entry name" value="Tscrpt_reg_HTH_GntR"/>
</dbReference>
<keyword evidence="2" id="KW-0663">Pyridoxal phosphate</keyword>
<evidence type="ECO:0000256" key="6">
    <source>
        <dbReference type="SAM" id="MobiDB-lite"/>
    </source>
</evidence>
<evidence type="ECO:0000256" key="1">
    <source>
        <dbReference type="ARBA" id="ARBA00005384"/>
    </source>
</evidence>
<dbReference type="OrthoDB" id="9804020at2"/>
<dbReference type="PANTHER" id="PTHR46577">
    <property type="entry name" value="HTH-TYPE TRANSCRIPTIONAL REGULATORY PROTEIN GABR"/>
    <property type="match status" value="1"/>
</dbReference>
<keyword evidence="9" id="KW-1185">Reference proteome</keyword>
<feature type="region of interest" description="Disordered" evidence="6">
    <location>
        <begin position="99"/>
        <end position="120"/>
    </location>
</feature>
<accession>A0A239SPM6</accession>